<dbReference type="Ensembl" id="ENSEBUT00000007892.1">
    <property type="protein sequence ID" value="ENSEBUP00000007411.1"/>
    <property type="gene ID" value="ENSEBUG00000004838.1"/>
</dbReference>
<protein>
    <recommendedName>
        <fullName evidence="1">Ig-like domain-containing protein</fullName>
    </recommendedName>
</protein>
<dbReference type="PANTHER" id="PTHR45080:SF27">
    <property type="entry name" value="NEURAL CELL ADHESION MOLECULE 1-LIKE"/>
    <property type="match status" value="1"/>
</dbReference>
<evidence type="ECO:0000259" key="1">
    <source>
        <dbReference type="PROSITE" id="PS50835"/>
    </source>
</evidence>
<dbReference type="AlphaFoldDB" id="A0A8C4NMN1"/>
<reference evidence="2" key="1">
    <citation type="submission" date="2025-08" db="UniProtKB">
        <authorList>
            <consortium name="Ensembl"/>
        </authorList>
    </citation>
    <scope>IDENTIFICATION</scope>
</reference>
<dbReference type="GO" id="GO:0030424">
    <property type="term" value="C:axon"/>
    <property type="evidence" value="ECO:0007669"/>
    <property type="project" value="TreeGrafter"/>
</dbReference>
<proteinExistence type="predicted"/>
<name>A0A8C4NMN1_EPTBU</name>
<dbReference type="GO" id="GO:0043025">
    <property type="term" value="C:neuronal cell body"/>
    <property type="evidence" value="ECO:0007669"/>
    <property type="project" value="TreeGrafter"/>
</dbReference>
<reference evidence="2" key="2">
    <citation type="submission" date="2025-09" db="UniProtKB">
        <authorList>
            <consortium name="Ensembl"/>
        </authorList>
    </citation>
    <scope>IDENTIFICATION</scope>
</reference>
<feature type="domain" description="Ig-like" evidence="1">
    <location>
        <begin position="19"/>
        <end position="89"/>
    </location>
</feature>
<dbReference type="GO" id="GO:0007156">
    <property type="term" value="P:homophilic cell adhesion via plasma membrane adhesion molecules"/>
    <property type="evidence" value="ECO:0007669"/>
    <property type="project" value="TreeGrafter"/>
</dbReference>
<dbReference type="GeneTree" id="ENSGT00940000158516"/>
<dbReference type="OMA" id="RKYKVGW"/>
<dbReference type="Proteomes" id="UP000694388">
    <property type="component" value="Unplaced"/>
</dbReference>
<dbReference type="SUPFAM" id="SSF48726">
    <property type="entry name" value="Immunoglobulin"/>
    <property type="match status" value="2"/>
</dbReference>
<organism evidence="2 3">
    <name type="scientific">Eptatretus burgeri</name>
    <name type="common">Inshore hagfish</name>
    <dbReference type="NCBI Taxonomy" id="7764"/>
    <lineage>
        <taxon>Eukaryota</taxon>
        <taxon>Metazoa</taxon>
        <taxon>Chordata</taxon>
        <taxon>Craniata</taxon>
        <taxon>Vertebrata</taxon>
        <taxon>Cyclostomata</taxon>
        <taxon>Myxini</taxon>
        <taxon>Myxiniformes</taxon>
        <taxon>Myxinidae</taxon>
        <taxon>Eptatretinae</taxon>
        <taxon>Eptatretus</taxon>
    </lineage>
</organism>
<dbReference type="InterPro" id="IPR013783">
    <property type="entry name" value="Ig-like_fold"/>
</dbReference>
<dbReference type="InterPro" id="IPR003598">
    <property type="entry name" value="Ig_sub2"/>
</dbReference>
<keyword evidence="3" id="KW-1185">Reference proteome</keyword>
<dbReference type="PANTHER" id="PTHR45080">
    <property type="entry name" value="CONTACTIN 5"/>
    <property type="match status" value="1"/>
</dbReference>
<dbReference type="Gene3D" id="2.60.40.10">
    <property type="entry name" value="Immunoglobulins"/>
    <property type="match status" value="3"/>
</dbReference>
<dbReference type="InterPro" id="IPR003599">
    <property type="entry name" value="Ig_sub"/>
</dbReference>
<dbReference type="GO" id="GO:0005886">
    <property type="term" value="C:plasma membrane"/>
    <property type="evidence" value="ECO:0007669"/>
    <property type="project" value="TreeGrafter"/>
</dbReference>
<sequence>WSRCRFNFGWKCLSSFKMCTLEGAAHRIAWLNRSVIVFAGDSKWSSDARLSLDRGSGREYGLRINRATPSDEGPYTCSQQGAKHIMAVTFSAILTCVSPVPPQITKVSGEQTVSEGADVTMTCQAEGRPEPVVTWRHLQPPDGEVLHLESVSRDQAGEYECLASNEAGPPATRRLQFNVNCTSSPSLGRPNQLRCDAPARPAPQFHWFKNDRRLIAGSGGIQLATQGAFSTLTFPNVTQHHYGNYTCFAHNALGTGNASIVLNSECFNGILTVNRLILSLSFNFIGKVLKTLMW</sequence>
<dbReference type="InterPro" id="IPR050958">
    <property type="entry name" value="Cell_Adh-Cytoskel_Orgn"/>
</dbReference>
<dbReference type="InterPro" id="IPR007110">
    <property type="entry name" value="Ig-like_dom"/>
</dbReference>
<dbReference type="CDD" id="cd00096">
    <property type="entry name" value="Ig"/>
    <property type="match status" value="1"/>
</dbReference>
<dbReference type="Pfam" id="PF13927">
    <property type="entry name" value="Ig_3"/>
    <property type="match status" value="2"/>
</dbReference>
<dbReference type="SMART" id="SM00408">
    <property type="entry name" value="IGc2"/>
    <property type="match status" value="2"/>
</dbReference>
<dbReference type="GO" id="GO:0008046">
    <property type="term" value="F:axon guidance receptor activity"/>
    <property type="evidence" value="ECO:0007669"/>
    <property type="project" value="TreeGrafter"/>
</dbReference>
<evidence type="ECO:0000313" key="3">
    <source>
        <dbReference type="Proteomes" id="UP000694388"/>
    </source>
</evidence>
<dbReference type="PROSITE" id="PS50835">
    <property type="entry name" value="IG_LIKE"/>
    <property type="match status" value="3"/>
</dbReference>
<dbReference type="GO" id="GO:0050808">
    <property type="term" value="P:synapse organization"/>
    <property type="evidence" value="ECO:0007669"/>
    <property type="project" value="TreeGrafter"/>
</dbReference>
<dbReference type="SMART" id="SM00409">
    <property type="entry name" value="IG"/>
    <property type="match status" value="3"/>
</dbReference>
<feature type="domain" description="Ig-like" evidence="1">
    <location>
        <begin position="188"/>
        <end position="263"/>
    </location>
</feature>
<accession>A0A8C4NMN1</accession>
<feature type="domain" description="Ig-like" evidence="1">
    <location>
        <begin position="102"/>
        <end position="176"/>
    </location>
</feature>
<dbReference type="InterPro" id="IPR036179">
    <property type="entry name" value="Ig-like_dom_sf"/>
</dbReference>
<evidence type="ECO:0000313" key="2">
    <source>
        <dbReference type="Ensembl" id="ENSEBUP00000007411.1"/>
    </source>
</evidence>